<protein>
    <recommendedName>
        <fullName evidence="4">Gustatory receptor</fullName>
    </recommendedName>
</protein>
<evidence type="ECO:0000256" key="1">
    <source>
        <dbReference type="SAM" id="Phobius"/>
    </source>
</evidence>
<evidence type="ECO:0008006" key="4">
    <source>
        <dbReference type="Google" id="ProtNLM"/>
    </source>
</evidence>
<dbReference type="Proteomes" id="UP001642540">
    <property type="component" value="Unassembled WGS sequence"/>
</dbReference>
<feature type="transmembrane region" description="Helical" evidence="1">
    <location>
        <begin position="266"/>
        <end position="286"/>
    </location>
</feature>
<gene>
    <name evidence="2" type="ORF">ODALV1_LOCUS22755</name>
</gene>
<name>A0ABP1RJ64_9HEXA</name>
<evidence type="ECO:0000313" key="2">
    <source>
        <dbReference type="EMBL" id="CAL8128996.1"/>
    </source>
</evidence>
<keyword evidence="3" id="KW-1185">Reference proteome</keyword>
<keyword evidence="1" id="KW-0472">Membrane</keyword>
<sequence>MLVHDNIMKYVTEHLKQQEIIGTSPFTFSTDLKLNQNRSRGIIRIVHKVKLYLNFASIIILWLQLLHESNAPLMISLKSTLYAVGVTVACVTKWNVEKQSPAFVELSNLLLQFERRQITGQEGKTLLVKPEKRLIKLVISIGMVSAPVIVPAYILEWWITPCTSATIGYFLFPECRLENLHHVRWSLSSKISLFITCIVCIWVYLDSFGTYIFNCTTMSFSQCYALKSYTKFFMRKLCNSSDRKTLLIYRQLQLLNRYYNRIQQDVLVIAVLYITTAAFVIGNYALITLGRDAKVHELFLFVSTSADTFMTNIVYFGVLAKVYTNSEDAIGSVKEKLKGMKEERRKKWARKYLRSLAPLKVAVGSVNYVDQLTPFHLFNFYIDQTVNLLLMQ</sequence>
<evidence type="ECO:0000313" key="3">
    <source>
        <dbReference type="Proteomes" id="UP001642540"/>
    </source>
</evidence>
<accession>A0ABP1RJ64</accession>
<reference evidence="2 3" key="1">
    <citation type="submission" date="2024-08" db="EMBL/GenBank/DDBJ databases">
        <authorList>
            <person name="Cucini C."/>
            <person name="Frati F."/>
        </authorList>
    </citation>
    <scope>NUCLEOTIDE SEQUENCE [LARGE SCALE GENOMIC DNA]</scope>
</reference>
<keyword evidence="1" id="KW-1133">Transmembrane helix</keyword>
<feature type="transmembrane region" description="Helical" evidence="1">
    <location>
        <begin position="187"/>
        <end position="205"/>
    </location>
</feature>
<feature type="transmembrane region" description="Helical" evidence="1">
    <location>
        <begin position="134"/>
        <end position="152"/>
    </location>
</feature>
<comment type="caution">
    <text evidence="2">The sequence shown here is derived from an EMBL/GenBank/DDBJ whole genome shotgun (WGS) entry which is preliminary data.</text>
</comment>
<proteinExistence type="predicted"/>
<feature type="transmembrane region" description="Helical" evidence="1">
    <location>
        <begin position="298"/>
        <end position="318"/>
    </location>
</feature>
<dbReference type="EMBL" id="CAXLJM020000075">
    <property type="protein sequence ID" value="CAL8128996.1"/>
    <property type="molecule type" value="Genomic_DNA"/>
</dbReference>
<keyword evidence="1" id="KW-0812">Transmembrane</keyword>
<organism evidence="2 3">
    <name type="scientific">Orchesella dallaii</name>
    <dbReference type="NCBI Taxonomy" id="48710"/>
    <lineage>
        <taxon>Eukaryota</taxon>
        <taxon>Metazoa</taxon>
        <taxon>Ecdysozoa</taxon>
        <taxon>Arthropoda</taxon>
        <taxon>Hexapoda</taxon>
        <taxon>Collembola</taxon>
        <taxon>Entomobryomorpha</taxon>
        <taxon>Entomobryoidea</taxon>
        <taxon>Orchesellidae</taxon>
        <taxon>Orchesellinae</taxon>
        <taxon>Orchesella</taxon>
    </lineage>
</organism>